<dbReference type="Proteomes" id="UP000215635">
    <property type="component" value="Unassembled WGS sequence"/>
</dbReference>
<evidence type="ECO:0000313" key="3">
    <source>
        <dbReference type="Proteomes" id="UP000215635"/>
    </source>
</evidence>
<comment type="caution">
    <text evidence="2">The sequence shown here is derived from an EMBL/GenBank/DDBJ whole genome shotgun (WGS) entry which is preliminary data.</text>
</comment>
<gene>
    <name evidence="1" type="ORF">B8W88_04700</name>
    <name evidence="2" type="ORF">FNJ53_02255</name>
</gene>
<reference evidence="1 3" key="1">
    <citation type="submission" date="2017-04" db="EMBL/GenBank/DDBJ databases">
        <title>Kefir bacterial isolates.</title>
        <authorList>
            <person name="Kim Y."/>
            <person name="Blasche S."/>
            <person name="Patil K.R."/>
        </authorList>
    </citation>
    <scope>NUCLEOTIDE SEQUENCE [LARGE SCALE GENOMIC DNA]</scope>
    <source>
        <strain evidence="1 3">OG2</strain>
    </source>
</reference>
<proteinExistence type="predicted"/>
<dbReference type="Proteomes" id="UP000317167">
    <property type="component" value="Unassembled WGS sequence"/>
</dbReference>
<accession>A0A269YVK8</accession>
<organism evidence="2 4">
    <name type="scientific">Lactococcus lactis</name>
    <dbReference type="NCBI Taxonomy" id="1358"/>
    <lineage>
        <taxon>Bacteria</taxon>
        <taxon>Bacillati</taxon>
        <taxon>Bacillota</taxon>
        <taxon>Bacilli</taxon>
        <taxon>Lactobacillales</taxon>
        <taxon>Streptococcaceae</taxon>
        <taxon>Lactococcus</taxon>
    </lineage>
</organism>
<evidence type="ECO:0000313" key="4">
    <source>
        <dbReference type="Proteomes" id="UP000317167"/>
    </source>
</evidence>
<protein>
    <submittedName>
        <fullName evidence="2">Uncharacterized protein</fullName>
    </submittedName>
</protein>
<sequence length="74" mass="8529">MIKLILLKTVFSPTDLLKFCAMKSAIFRPNFSYITFDYTTKKPVSNDGFNFLLIKKLDSKLLISVSIFLLTDFI</sequence>
<evidence type="ECO:0000313" key="1">
    <source>
        <dbReference type="EMBL" id="PAK89615.1"/>
    </source>
</evidence>
<evidence type="ECO:0000313" key="2">
    <source>
        <dbReference type="EMBL" id="TRW75856.1"/>
    </source>
</evidence>
<dbReference type="AlphaFoldDB" id="A0A269YVK8"/>
<reference evidence="2 4" key="2">
    <citation type="submission" date="2019-07" db="EMBL/GenBank/DDBJ databases">
        <title>Draft genome of 7 Lactococcus lactis strains isolated from an artisanal cheese production.</title>
        <authorList>
            <person name="Biolcati F."/>
            <person name="Bottero M.T."/>
            <person name="Dalmasso A."/>
            <person name="Mcauliffe O."/>
        </authorList>
    </citation>
    <scope>NUCLEOTIDE SEQUENCE [LARGE SCALE GENOMIC DNA]</scope>
    <source>
        <strain evidence="2 4">MRS45.2</strain>
    </source>
</reference>
<name>A0A269YVK8_9LACT</name>
<dbReference type="EMBL" id="VJWV01000001">
    <property type="protein sequence ID" value="TRW75856.1"/>
    <property type="molecule type" value="Genomic_DNA"/>
</dbReference>
<dbReference type="EMBL" id="NCWV01000004">
    <property type="protein sequence ID" value="PAK89615.1"/>
    <property type="molecule type" value="Genomic_DNA"/>
</dbReference>